<dbReference type="InterPro" id="IPR012132">
    <property type="entry name" value="GMC_OxRdtase"/>
</dbReference>
<comment type="catalytic activity">
    <reaction evidence="14">
        <text>a pyranoside + acceptor = a pyranosid-3,4-diulose + reduced acceptor.</text>
        <dbReference type="EC" id="1.1.99.29"/>
    </reaction>
</comment>
<dbReference type="PANTHER" id="PTHR11552">
    <property type="entry name" value="GLUCOSE-METHANOL-CHOLINE GMC OXIDOREDUCTASE"/>
    <property type="match status" value="1"/>
</dbReference>
<dbReference type="PIRSF" id="PIRSF000137">
    <property type="entry name" value="Alcohol_oxidase"/>
    <property type="match status" value="1"/>
</dbReference>
<evidence type="ECO:0000256" key="11">
    <source>
        <dbReference type="ARBA" id="ARBA00034010"/>
    </source>
</evidence>
<feature type="binding site" evidence="16">
    <location>
        <begin position="127"/>
        <end position="130"/>
    </location>
    <ligand>
        <name>FAD</name>
        <dbReference type="ChEBI" id="CHEBI:57692"/>
    </ligand>
</feature>
<proteinExistence type="inferred from homology"/>
<evidence type="ECO:0000256" key="9">
    <source>
        <dbReference type="ARBA" id="ARBA00024699"/>
    </source>
</evidence>
<dbReference type="EMBL" id="ML210244">
    <property type="protein sequence ID" value="TFK22283.1"/>
    <property type="molecule type" value="Genomic_DNA"/>
</dbReference>
<dbReference type="STRING" id="230819.A0A5C3KR55"/>
<dbReference type="SUPFAM" id="SSF54373">
    <property type="entry name" value="FAD-linked reductases, C-terminal domain"/>
    <property type="match status" value="1"/>
</dbReference>
<organism evidence="20 21">
    <name type="scientific">Coprinopsis marcescibilis</name>
    <name type="common">Agaric fungus</name>
    <name type="synonym">Psathyrella marcescibilis</name>
    <dbReference type="NCBI Taxonomy" id="230819"/>
    <lineage>
        <taxon>Eukaryota</taxon>
        <taxon>Fungi</taxon>
        <taxon>Dikarya</taxon>
        <taxon>Basidiomycota</taxon>
        <taxon>Agaricomycotina</taxon>
        <taxon>Agaricomycetes</taxon>
        <taxon>Agaricomycetidae</taxon>
        <taxon>Agaricales</taxon>
        <taxon>Agaricineae</taxon>
        <taxon>Psathyrellaceae</taxon>
        <taxon>Coprinopsis</taxon>
    </lineage>
</organism>
<dbReference type="InterPro" id="IPR007867">
    <property type="entry name" value="GMC_OxRtase_C"/>
</dbReference>
<name>A0A5C3KR55_COPMA</name>
<feature type="signal peptide" evidence="17">
    <location>
        <begin position="1"/>
        <end position="26"/>
    </location>
</feature>
<accession>A0A5C3KR55</accession>
<keyword evidence="21" id="KW-1185">Reference proteome</keyword>
<dbReference type="Proteomes" id="UP000307440">
    <property type="component" value="Unassembled WGS sequence"/>
</dbReference>
<comment type="catalytic activity">
    <reaction evidence="13">
        <text>a pyranoside + acceptor = a pyranosid-3-ulose + reduced acceptor.</text>
        <dbReference type="EC" id="1.1.99.29"/>
    </reaction>
</comment>
<keyword evidence="17" id="KW-0732">Signal</keyword>
<comment type="catalytic activity">
    <reaction evidence="11">
        <text>pyranose + acceptor = pyranos-2,3-diulose + reduced acceptor.</text>
        <dbReference type="EC" id="1.1.99.29"/>
    </reaction>
</comment>
<keyword evidence="7" id="KW-0285">Flavoprotein</keyword>
<keyword evidence="8 16" id="KW-0274">FAD</keyword>
<comment type="catalytic activity">
    <reaction evidence="12">
        <text>pyranose + acceptor = pyranos-3-ulose + reduced acceptor.</text>
        <dbReference type="EC" id="1.1.99.29"/>
    </reaction>
</comment>
<feature type="active site" description="Proton donor" evidence="15">
    <location>
        <position position="526"/>
    </location>
</feature>
<evidence type="ECO:0000256" key="13">
    <source>
        <dbReference type="ARBA" id="ARBA00034050"/>
    </source>
</evidence>
<dbReference type="Pfam" id="PF00732">
    <property type="entry name" value="GMC_oxred_N"/>
    <property type="match status" value="1"/>
</dbReference>
<comment type="subunit">
    <text evidence="4">Monomer.</text>
</comment>
<comment type="function">
    <text evidence="9">Catalyzes the single-oxidation or sequential double oxidation reaction of carbohydrates primarily at carbon-2 and/or carbon-3 with the concomitant reduction of the flavin. The enzyme exhibits a broad sugar substrate specificity, oxidizing different aldopyranoses to the corresponding C-1, C-2, C-3 or C-1,2, C-2,3 and C-3,4 (di)dehydro sugars with substrate-specific regioselectivity. Accepts only a narrow range of electron acceptors such as substituted benzoquinones and complexed metal ions and reacts extremely slowly with O(2) as acceptor. May play a role in the natural recycling of plant matter by oxidizing all major monosaccharides in lignocellulose and by reducing quinone compounds or reactive radical species generated during lignin depolymerization.</text>
</comment>
<evidence type="ECO:0000256" key="17">
    <source>
        <dbReference type="SAM" id="SignalP"/>
    </source>
</evidence>
<sequence>MQKILPSLLRLVAAALLLARVPVARSIFLNDPSELSARTSFDFVVVGSGPGGATVASRLSENKQFNVLLIEAGPNDEGVLDIQVPAFQNAIPKTYEWNTSTIPIPSLDGRVIEFRRGHVLGGSSSVNGLVYTRGSAEDYNTWAKISGDNGWRWDKLQKYIKKNERFTPPNSGRNITGEFNPAVHGFSGAVSVSLGNDEPYLLDRLGLESVDLHEEFNFNLDMNSGNPIGLGWLQATVGNGERSSAATGYLNSTVRARPNLTILVNTYVTRVLSDGKGSKKICKVEIGNRATRSVLRTIEAKNEVILAAGVIGTPQILLNSGIGDSKELKSLNISVLQDIPDVGKNFVDHVGAGVSYIPATNGTPSIDPAAALQEWLSSRTGPFTERGVNSHQILFSRAPSNSSIWIEHGDPSSGPNTPHFELLPVDLNLPGFVVLGGLMVLVQPSSSGKVGISSSNPFDEPVFNPAYLETKLDRDLIMEGIRTTKRFFAGPGWAEVLGDPQFADPDVLPREQWETITKMSVFSGIHGVGTASMSSKSSRNGVVGPDLKVKSLQGLRIVDASVIPHIPSGHTQAPTYILAERASDLISDDWCRRN</sequence>
<dbReference type="Gene3D" id="3.50.50.60">
    <property type="entry name" value="FAD/NAD(P)-binding domain"/>
    <property type="match status" value="1"/>
</dbReference>
<evidence type="ECO:0000256" key="7">
    <source>
        <dbReference type="ARBA" id="ARBA00022630"/>
    </source>
</evidence>
<evidence type="ECO:0000313" key="20">
    <source>
        <dbReference type="EMBL" id="TFK22283.1"/>
    </source>
</evidence>
<evidence type="ECO:0000259" key="19">
    <source>
        <dbReference type="Pfam" id="PF05199"/>
    </source>
</evidence>
<evidence type="ECO:0000259" key="18">
    <source>
        <dbReference type="Pfam" id="PF00732"/>
    </source>
</evidence>
<feature type="domain" description="Glucose-methanol-choline oxidoreductase N-terminal" evidence="18">
    <location>
        <begin position="54"/>
        <end position="350"/>
    </location>
</feature>
<feature type="binding site" evidence="16">
    <location>
        <position position="119"/>
    </location>
    <ligand>
        <name>FAD</name>
        <dbReference type="ChEBI" id="CHEBI:57692"/>
    </ligand>
</feature>
<feature type="chain" id="PRO_5022707593" description="pyranose dehydrogenase (acceptor)" evidence="17">
    <location>
        <begin position="27"/>
        <end position="594"/>
    </location>
</feature>
<dbReference type="GO" id="GO:0005576">
    <property type="term" value="C:extracellular region"/>
    <property type="evidence" value="ECO:0007669"/>
    <property type="project" value="UniProtKB-SubCell"/>
</dbReference>
<dbReference type="OrthoDB" id="269227at2759"/>
<dbReference type="InterPro" id="IPR036188">
    <property type="entry name" value="FAD/NAD-bd_sf"/>
</dbReference>
<evidence type="ECO:0000256" key="8">
    <source>
        <dbReference type="ARBA" id="ARBA00022827"/>
    </source>
</evidence>
<comment type="subcellular location">
    <subcellularLocation>
        <location evidence="2">Secreted</location>
    </subcellularLocation>
</comment>
<evidence type="ECO:0000256" key="1">
    <source>
        <dbReference type="ARBA" id="ARBA00001974"/>
    </source>
</evidence>
<comment type="similarity">
    <text evidence="3">Belongs to the GMC oxidoreductase family.</text>
</comment>
<protein>
    <recommendedName>
        <fullName evidence="5">pyranose dehydrogenase (acceptor)</fullName>
        <ecNumber evidence="5">1.1.99.29</ecNumber>
    </recommendedName>
</protein>
<evidence type="ECO:0000256" key="16">
    <source>
        <dbReference type="PIRSR" id="PIRSR000137-2"/>
    </source>
</evidence>
<evidence type="ECO:0000256" key="2">
    <source>
        <dbReference type="ARBA" id="ARBA00004613"/>
    </source>
</evidence>
<evidence type="ECO:0000256" key="6">
    <source>
        <dbReference type="ARBA" id="ARBA00022525"/>
    </source>
</evidence>
<evidence type="ECO:0000256" key="3">
    <source>
        <dbReference type="ARBA" id="ARBA00010790"/>
    </source>
</evidence>
<comment type="catalytic activity">
    <reaction evidence="10">
        <text>pyranose + acceptor = pyranos-2-ulose + reduced acceptor.</text>
        <dbReference type="EC" id="1.1.99.29"/>
    </reaction>
</comment>
<evidence type="ECO:0000256" key="5">
    <source>
        <dbReference type="ARBA" id="ARBA00013177"/>
    </source>
</evidence>
<evidence type="ECO:0000313" key="21">
    <source>
        <dbReference type="Proteomes" id="UP000307440"/>
    </source>
</evidence>
<dbReference type="GO" id="GO:0033718">
    <property type="term" value="F:pyranose dehydrogenase (acceptor) activity"/>
    <property type="evidence" value="ECO:0007669"/>
    <property type="project" value="UniProtKB-EC"/>
</dbReference>
<evidence type="ECO:0000256" key="12">
    <source>
        <dbReference type="ARBA" id="ARBA00034029"/>
    </source>
</evidence>
<dbReference type="SUPFAM" id="SSF51905">
    <property type="entry name" value="FAD/NAD(P)-binding domain"/>
    <property type="match status" value="1"/>
</dbReference>
<dbReference type="PANTHER" id="PTHR11552:SF147">
    <property type="entry name" value="CHOLINE DEHYDROGENASE, MITOCHONDRIAL"/>
    <property type="match status" value="1"/>
</dbReference>
<evidence type="ECO:0000256" key="10">
    <source>
        <dbReference type="ARBA" id="ARBA00033986"/>
    </source>
</evidence>
<dbReference type="GO" id="GO:0050660">
    <property type="term" value="F:flavin adenine dinucleotide binding"/>
    <property type="evidence" value="ECO:0007669"/>
    <property type="project" value="InterPro"/>
</dbReference>
<gene>
    <name evidence="20" type="ORF">FA15DRAFT_671663</name>
</gene>
<evidence type="ECO:0000256" key="4">
    <source>
        <dbReference type="ARBA" id="ARBA00011245"/>
    </source>
</evidence>
<dbReference type="InterPro" id="IPR000172">
    <property type="entry name" value="GMC_OxRdtase_N"/>
</dbReference>
<dbReference type="Pfam" id="PF05199">
    <property type="entry name" value="GMC_oxred_C"/>
    <property type="match status" value="1"/>
</dbReference>
<dbReference type="Gene3D" id="3.30.560.10">
    <property type="entry name" value="Glucose Oxidase, domain 3"/>
    <property type="match status" value="1"/>
</dbReference>
<keyword evidence="6" id="KW-0964">Secreted</keyword>
<feature type="binding site" evidence="16">
    <location>
        <position position="268"/>
    </location>
    <ligand>
        <name>FAD</name>
        <dbReference type="ChEBI" id="CHEBI:57692"/>
    </ligand>
</feature>
<feature type="active site" description="Proton acceptor" evidence="15">
    <location>
        <position position="570"/>
    </location>
</feature>
<dbReference type="AlphaFoldDB" id="A0A5C3KR55"/>
<reference evidence="20 21" key="1">
    <citation type="journal article" date="2019" name="Nat. Ecol. Evol.">
        <title>Megaphylogeny resolves global patterns of mushroom evolution.</title>
        <authorList>
            <person name="Varga T."/>
            <person name="Krizsan K."/>
            <person name="Foldi C."/>
            <person name="Dima B."/>
            <person name="Sanchez-Garcia M."/>
            <person name="Sanchez-Ramirez S."/>
            <person name="Szollosi G.J."/>
            <person name="Szarkandi J.G."/>
            <person name="Papp V."/>
            <person name="Albert L."/>
            <person name="Andreopoulos W."/>
            <person name="Angelini C."/>
            <person name="Antonin V."/>
            <person name="Barry K.W."/>
            <person name="Bougher N.L."/>
            <person name="Buchanan P."/>
            <person name="Buyck B."/>
            <person name="Bense V."/>
            <person name="Catcheside P."/>
            <person name="Chovatia M."/>
            <person name="Cooper J."/>
            <person name="Damon W."/>
            <person name="Desjardin D."/>
            <person name="Finy P."/>
            <person name="Geml J."/>
            <person name="Haridas S."/>
            <person name="Hughes K."/>
            <person name="Justo A."/>
            <person name="Karasinski D."/>
            <person name="Kautmanova I."/>
            <person name="Kiss B."/>
            <person name="Kocsube S."/>
            <person name="Kotiranta H."/>
            <person name="LaButti K.M."/>
            <person name="Lechner B.E."/>
            <person name="Liimatainen K."/>
            <person name="Lipzen A."/>
            <person name="Lukacs Z."/>
            <person name="Mihaltcheva S."/>
            <person name="Morgado L.N."/>
            <person name="Niskanen T."/>
            <person name="Noordeloos M.E."/>
            <person name="Ohm R.A."/>
            <person name="Ortiz-Santana B."/>
            <person name="Ovrebo C."/>
            <person name="Racz N."/>
            <person name="Riley R."/>
            <person name="Savchenko A."/>
            <person name="Shiryaev A."/>
            <person name="Soop K."/>
            <person name="Spirin V."/>
            <person name="Szebenyi C."/>
            <person name="Tomsovsky M."/>
            <person name="Tulloss R.E."/>
            <person name="Uehling J."/>
            <person name="Grigoriev I.V."/>
            <person name="Vagvolgyi C."/>
            <person name="Papp T."/>
            <person name="Martin F.M."/>
            <person name="Miettinen O."/>
            <person name="Hibbett D.S."/>
            <person name="Nagy L.G."/>
        </authorList>
    </citation>
    <scope>NUCLEOTIDE SEQUENCE [LARGE SCALE GENOMIC DNA]</scope>
    <source>
        <strain evidence="20 21">CBS 121175</strain>
    </source>
</reference>
<evidence type="ECO:0000256" key="15">
    <source>
        <dbReference type="PIRSR" id="PIRSR000137-1"/>
    </source>
</evidence>
<evidence type="ECO:0000256" key="14">
    <source>
        <dbReference type="ARBA" id="ARBA00034059"/>
    </source>
</evidence>
<comment type="cofactor">
    <cofactor evidence="1 16">
        <name>FAD</name>
        <dbReference type="ChEBI" id="CHEBI:57692"/>
    </cofactor>
</comment>
<dbReference type="EC" id="1.1.99.29" evidence="5"/>
<feature type="domain" description="Glucose-methanol-choline oxidoreductase C-terminal" evidence="19">
    <location>
        <begin position="444"/>
        <end position="579"/>
    </location>
</feature>